<keyword evidence="4 10" id="KW-0418">Kinase</keyword>
<comment type="caution">
    <text evidence="10">The sequence shown here is derived from an EMBL/GenBank/DDBJ whole genome shotgun (WGS) entry which is preliminary data.</text>
</comment>
<evidence type="ECO:0000313" key="11">
    <source>
        <dbReference type="Proteomes" id="UP000419144"/>
    </source>
</evidence>
<evidence type="ECO:0000256" key="8">
    <source>
        <dbReference type="SAM" id="MobiDB-lite"/>
    </source>
</evidence>
<evidence type="ECO:0000256" key="3">
    <source>
        <dbReference type="ARBA" id="ARBA00022741"/>
    </source>
</evidence>
<feature type="compositionally biased region" description="Low complexity" evidence="8">
    <location>
        <begin position="258"/>
        <end position="273"/>
    </location>
</feature>
<feature type="region of interest" description="Disordered" evidence="8">
    <location>
        <begin position="255"/>
        <end position="275"/>
    </location>
</feature>
<keyword evidence="11" id="KW-1185">Reference proteome</keyword>
<accession>A0A640KIT4</accession>
<evidence type="ECO:0000256" key="6">
    <source>
        <dbReference type="PIRSR" id="PIRSR630616-2"/>
    </source>
</evidence>
<keyword evidence="3 6" id="KW-0547">Nucleotide-binding</keyword>
<organism evidence="10 11">
    <name type="scientific">Leishmania tarentolae</name>
    <name type="common">Sauroleishmania tarentolae</name>
    <dbReference type="NCBI Taxonomy" id="5689"/>
    <lineage>
        <taxon>Eukaryota</taxon>
        <taxon>Discoba</taxon>
        <taxon>Euglenozoa</taxon>
        <taxon>Kinetoplastea</taxon>
        <taxon>Metakinetoplastina</taxon>
        <taxon>Trypanosomatida</taxon>
        <taxon>Trypanosomatidae</taxon>
        <taxon>Leishmaniinae</taxon>
        <taxon>Leishmania</taxon>
        <taxon>lizard Leishmania</taxon>
    </lineage>
</organism>
<reference evidence="10" key="1">
    <citation type="submission" date="2019-11" db="EMBL/GenBank/DDBJ databases">
        <title>Leishmania tarentolae CDS.</title>
        <authorList>
            <person name="Goto Y."/>
            <person name="Yamagishi J."/>
        </authorList>
    </citation>
    <scope>NUCLEOTIDE SEQUENCE [LARGE SCALE GENOMIC DNA]</scope>
    <source>
        <strain evidence="10">Parrot Tar II</strain>
    </source>
</reference>
<protein>
    <submittedName>
        <fullName evidence="10">Protein kinase, putative</fullName>
    </submittedName>
</protein>
<sequence>MDSATASAERAASSALSASLPLKTRSSTTSTATLTPALEGLRQAKSSFANGYTALSTISSAKLSLGHTELSPGLLLDSHLLAGHDDNIGAVHTTCVRETHRHGTDSTQNCCRSVYSSKTSEATRSRGVSSSSGGLTRMSAGGAATCLSSTSACVFQSEVSVENERSLASRCFSSPSGGDSRIASSSSRARCTSGSPPTSSSTAHSPDAHPPTPAASPLASPSERIQQCHLPKEKEGAAQEQEQRQPMHFSVPIMTRKTSTSPPAHPPTASLPADLSSSMTATDQTAMALLQDLSYAEVQEAQEWLAGAGRAKPTWAGSPSIPLLWSAETIAADLGVGENGSTAAALLETSPASLDAVANLRFSQFFCASLMEEGSGDTVVSDGERGTLHRGAGKRVNTREAVEMARADAVRRSTGATHSWGEAASRSCEYGGAFQLPWPDVVHEFDVSGTSMKVKRGAEDHLTDSPIWGVPTSSTHLHRIRADVDGRAPTSLSYAFAFPSPSAPEASANCNLAWPAAPLPAERNSRASAPHSLSSGTAARRWSLSDFDIAHRIGSGRSSKTFLAREKRSKVVVALKVVHHDYAQRSGGGTNRLERAMRLQSAAGRRCPHIVKLYAFFTDARHCYAALEYATAGDLASHLLRQPHQRLSEAQAQVIIYHLVLALRDLHEKSVVHRAVTLHNVLLYHSGEGTIAKLGDFASAVQLVEGHARWIGELGGSHDGEPSLEYMAPEVIRGHGWSCKSDMWALGVLALEMICGHHPFDHVSASEMKRLICSGATRHSPYALSHTGMSFVRSLLCVDEAARSSAATALTHPFLSVGAVAPTASVASAMQEREAHGCLEPVGSAVSATTATTATVDGSRISAVAVPVSRDLSHTFTLAAVMPNTEAKCCRYEDERRPVDAIRAGTNATIGCAEAALDSLVLRDENLYAQPHENPPVNSFTMTVSSPNSTHFSTTQRVAGTRRRALRAAWNTTDTVAPVISLSSDGSPGLLMSFALPTDPWQNTALPASVSVSASSLFSALSREEEETSSGLQPSATTFMSAGNASHLSSTRTLSDMSASVLSATRAPTTLAPGAAATTGDMLTCGTAPESVLSVSFTSHDTYNYHHLHSQQYDTRRDQQHEQHKTPIVCAAVGTARPGERRRSEDTREDCSVTVSSSTPRPSFGASTEWTSEDEEVSVSSFTASSTSASSTGSTAPQTRFPTHTREAYPHQLTSHIALSTSANAALQAKRLPLTSLRDSSTITVTSARAVSGVPSIAVTSSHARRPKPGRRKLSKMPECSLRLAFETLSDDDSW</sequence>
<evidence type="ECO:0000256" key="4">
    <source>
        <dbReference type="ARBA" id="ARBA00022777"/>
    </source>
</evidence>
<dbReference type="GO" id="GO:0004674">
    <property type="term" value="F:protein serine/threonine kinase activity"/>
    <property type="evidence" value="ECO:0007669"/>
    <property type="project" value="UniProtKB-KW"/>
</dbReference>
<feature type="binding site" evidence="6">
    <location>
        <position position="557"/>
    </location>
    <ligand>
        <name>ATP</name>
        <dbReference type="ChEBI" id="CHEBI:30616"/>
    </ligand>
</feature>
<dbReference type="InterPro" id="IPR017441">
    <property type="entry name" value="Protein_kinase_ATP_BS"/>
</dbReference>
<keyword evidence="5 6" id="KW-0067">ATP-binding</keyword>
<keyword evidence="2" id="KW-0808">Transferase</keyword>
<feature type="binding site" evidence="6">
    <location>
        <position position="696"/>
    </location>
    <ligand>
        <name>ATP</name>
        <dbReference type="ChEBI" id="CHEBI:30616"/>
    </ligand>
</feature>
<dbReference type="Gene3D" id="1.10.510.10">
    <property type="entry name" value="Transferase(Phosphotransferase) domain 1"/>
    <property type="match status" value="1"/>
</dbReference>
<evidence type="ECO:0000256" key="1">
    <source>
        <dbReference type="ARBA" id="ARBA00022527"/>
    </source>
</evidence>
<feature type="binding site" evidence="6 7">
    <location>
        <position position="576"/>
    </location>
    <ligand>
        <name>ATP</name>
        <dbReference type="ChEBI" id="CHEBI:30616"/>
    </ligand>
</feature>
<name>A0A640KIT4_LEITA</name>
<dbReference type="Gene3D" id="3.30.200.20">
    <property type="entry name" value="Phosphorylase Kinase, domain 1"/>
    <property type="match status" value="1"/>
</dbReference>
<evidence type="ECO:0000256" key="7">
    <source>
        <dbReference type="PROSITE-ProRule" id="PRU10141"/>
    </source>
</evidence>
<feature type="region of interest" description="Disordered" evidence="8">
    <location>
        <begin position="1134"/>
        <end position="1202"/>
    </location>
</feature>
<dbReference type="SUPFAM" id="SSF56112">
    <property type="entry name" value="Protein kinase-like (PK-like)"/>
    <property type="match status" value="1"/>
</dbReference>
<proteinExistence type="predicted"/>
<evidence type="ECO:0000256" key="2">
    <source>
        <dbReference type="ARBA" id="ARBA00022679"/>
    </source>
</evidence>
<evidence type="ECO:0000313" key="10">
    <source>
        <dbReference type="EMBL" id="GET89610.1"/>
    </source>
</evidence>
<dbReference type="VEuPathDB" id="TriTrypDB:LtaPh_2625900"/>
<feature type="region of interest" description="Disordered" evidence="8">
    <location>
        <begin position="166"/>
        <end position="223"/>
    </location>
</feature>
<feature type="compositionally biased region" description="Low complexity" evidence="8">
    <location>
        <begin position="1152"/>
        <end position="1163"/>
    </location>
</feature>
<keyword evidence="1" id="KW-0723">Serine/threonine-protein kinase</keyword>
<evidence type="ECO:0000256" key="5">
    <source>
        <dbReference type="ARBA" id="ARBA00022840"/>
    </source>
</evidence>
<dbReference type="PANTHER" id="PTHR24350">
    <property type="entry name" value="SERINE/THREONINE-PROTEIN KINASE IAL-RELATED"/>
    <property type="match status" value="1"/>
</dbReference>
<feature type="binding site" evidence="6">
    <location>
        <begin position="628"/>
        <end position="630"/>
    </location>
    <ligand>
        <name>ATP</name>
        <dbReference type="ChEBI" id="CHEBI:30616"/>
    </ligand>
</feature>
<dbReference type="GO" id="GO:0005524">
    <property type="term" value="F:ATP binding"/>
    <property type="evidence" value="ECO:0007669"/>
    <property type="project" value="UniProtKB-UniRule"/>
</dbReference>
<dbReference type="EMBL" id="BLBS01000036">
    <property type="protein sequence ID" value="GET89610.1"/>
    <property type="molecule type" value="Genomic_DNA"/>
</dbReference>
<dbReference type="InterPro" id="IPR000719">
    <property type="entry name" value="Prot_kinase_dom"/>
</dbReference>
<feature type="compositionally biased region" description="Basic and acidic residues" evidence="8">
    <location>
        <begin position="1138"/>
        <end position="1151"/>
    </location>
</feature>
<feature type="domain" description="Protein kinase" evidence="9">
    <location>
        <begin position="547"/>
        <end position="815"/>
    </location>
</feature>
<dbReference type="Pfam" id="PF00069">
    <property type="entry name" value="Pkinase"/>
    <property type="match status" value="1"/>
</dbReference>
<dbReference type="InterPro" id="IPR011009">
    <property type="entry name" value="Kinase-like_dom_sf"/>
</dbReference>
<feature type="compositionally biased region" description="Low complexity" evidence="8">
    <location>
        <begin position="1178"/>
        <end position="1196"/>
    </location>
</feature>
<evidence type="ECO:0000259" key="9">
    <source>
        <dbReference type="PROSITE" id="PS50011"/>
    </source>
</evidence>
<dbReference type="OrthoDB" id="377346at2759"/>
<dbReference type="InterPro" id="IPR030616">
    <property type="entry name" value="Aur-like"/>
</dbReference>
<dbReference type="PROSITE" id="PS50011">
    <property type="entry name" value="PROTEIN_KINASE_DOM"/>
    <property type="match status" value="1"/>
</dbReference>
<dbReference type="Proteomes" id="UP000419144">
    <property type="component" value="Unassembled WGS sequence"/>
</dbReference>
<dbReference type="PROSITE" id="PS00107">
    <property type="entry name" value="PROTEIN_KINASE_ATP"/>
    <property type="match status" value="1"/>
</dbReference>
<feature type="compositionally biased region" description="Low complexity" evidence="8">
    <location>
        <begin position="173"/>
        <end position="205"/>
    </location>
</feature>
<gene>
    <name evidence="10" type="ORF">LtaPh_2625900</name>
</gene>